<reference evidence="3 4" key="1">
    <citation type="submission" date="2019-09" db="EMBL/GenBank/DDBJ databases">
        <title>Genomes of Cryomorphaceae.</title>
        <authorList>
            <person name="Bowman J.P."/>
        </authorList>
    </citation>
    <scope>NUCLEOTIDE SEQUENCE [LARGE SCALE GENOMIC DNA]</scope>
    <source>
        <strain evidence="3 4">KCTC 52047</strain>
    </source>
</reference>
<keyword evidence="1" id="KW-0732">Signal</keyword>
<protein>
    <submittedName>
        <fullName evidence="3">PorT family protein</fullName>
    </submittedName>
</protein>
<feature type="domain" description="Outer membrane protein beta-barrel" evidence="2">
    <location>
        <begin position="46"/>
        <end position="191"/>
    </location>
</feature>
<evidence type="ECO:0000313" key="4">
    <source>
        <dbReference type="Proteomes" id="UP000435357"/>
    </source>
</evidence>
<dbReference type="Pfam" id="PF13505">
    <property type="entry name" value="OMP_b-brl"/>
    <property type="match status" value="1"/>
</dbReference>
<dbReference type="OrthoDB" id="947434at2"/>
<accession>A0A6N6M6U2</accession>
<keyword evidence="4" id="KW-1185">Reference proteome</keyword>
<evidence type="ECO:0000259" key="2">
    <source>
        <dbReference type="Pfam" id="PF13505"/>
    </source>
</evidence>
<comment type="caution">
    <text evidence="3">The sequence shown here is derived from an EMBL/GenBank/DDBJ whole genome shotgun (WGS) entry which is preliminary data.</text>
</comment>
<dbReference type="Gene3D" id="2.40.160.20">
    <property type="match status" value="1"/>
</dbReference>
<dbReference type="Proteomes" id="UP000435357">
    <property type="component" value="Unassembled WGS sequence"/>
</dbReference>
<dbReference type="AlphaFoldDB" id="A0A6N6M6U2"/>
<dbReference type="EMBL" id="WACR01000002">
    <property type="protein sequence ID" value="KAB1065632.1"/>
    <property type="molecule type" value="Genomic_DNA"/>
</dbReference>
<proteinExistence type="predicted"/>
<evidence type="ECO:0000313" key="3">
    <source>
        <dbReference type="EMBL" id="KAB1065632.1"/>
    </source>
</evidence>
<sequence length="229" mass="26490">MAYRKLALLITAPLFIFIASLAHAQKGLFLSLKGMPQASAMLVKDSYQYDEHTVDYYFGNASGFEVGYNFNDTIGVSLEFLFSKEGNRYRYRFDSLRYDIRERYEYLRIPIQFVFNGDPTNVVSFRAKMGPSINILRNANVVYYSNLLPTMTKKETYFKDITISWAMNVGLAFNVTDYFSIDAGIRSDYSLTNARRKYLVLNTLYSDGDNEKSYRPFILAFEIGARFKL</sequence>
<dbReference type="InterPro" id="IPR011250">
    <property type="entry name" value="OMP/PagP_B-barrel"/>
</dbReference>
<dbReference type="RefSeq" id="WP_151166456.1">
    <property type="nucleotide sequence ID" value="NZ_WACR01000002.1"/>
</dbReference>
<evidence type="ECO:0000256" key="1">
    <source>
        <dbReference type="ARBA" id="ARBA00022729"/>
    </source>
</evidence>
<organism evidence="3 4">
    <name type="scientific">Salibacter halophilus</name>
    <dbReference type="NCBI Taxonomy" id="1803916"/>
    <lineage>
        <taxon>Bacteria</taxon>
        <taxon>Pseudomonadati</taxon>
        <taxon>Bacteroidota</taxon>
        <taxon>Flavobacteriia</taxon>
        <taxon>Flavobacteriales</taxon>
        <taxon>Salibacteraceae</taxon>
        <taxon>Salibacter</taxon>
    </lineage>
</organism>
<name>A0A6N6M6U2_9FLAO</name>
<gene>
    <name evidence="3" type="ORF">F3059_02970</name>
</gene>
<dbReference type="InterPro" id="IPR027385">
    <property type="entry name" value="Beta-barrel_OMP"/>
</dbReference>
<dbReference type="SUPFAM" id="SSF56925">
    <property type="entry name" value="OMPA-like"/>
    <property type="match status" value="1"/>
</dbReference>